<feature type="chain" id="PRO_5035312515" description="Transmembrane protein" evidence="3">
    <location>
        <begin position="21"/>
        <end position="238"/>
    </location>
</feature>
<protein>
    <recommendedName>
        <fullName evidence="6">Transmembrane protein</fullName>
    </recommendedName>
</protein>
<feature type="compositionally biased region" description="Polar residues" evidence="1">
    <location>
        <begin position="190"/>
        <end position="203"/>
    </location>
</feature>
<dbReference type="Proteomes" id="UP000662873">
    <property type="component" value="Chromosome"/>
</dbReference>
<accession>A0A809RB06</accession>
<feature type="signal peptide" evidence="3">
    <location>
        <begin position="1"/>
        <end position="20"/>
    </location>
</feature>
<organism evidence="4 5">
    <name type="scientific">Candidatus Nitrosymbiomonas proteolyticus</name>
    <dbReference type="NCBI Taxonomy" id="2608984"/>
    <lineage>
        <taxon>Bacteria</taxon>
        <taxon>Bacillati</taxon>
        <taxon>Armatimonadota</taxon>
        <taxon>Armatimonadota incertae sedis</taxon>
        <taxon>Candidatus Nitrosymbiomonas</taxon>
    </lineage>
</organism>
<evidence type="ECO:0000313" key="5">
    <source>
        <dbReference type="Proteomes" id="UP000662873"/>
    </source>
</evidence>
<evidence type="ECO:0000313" key="4">
    <source>
        <dbReference type="EMBL" id="BBO23828.1"/>
    </source>
</evidence>
<feature type="region of interest" description="Disordered" evidence="1">
    <location>
        <begin position="183"/>
        <end position="203"/>
    </location>
</feature>
<evidence type="ECO:0000256" key="2">
    <source>
        <dbReference type="SAM" id="Phobius"/>
    </source>
</evidence>
<evidence type="ECO:0008006" key="6">
    <source>
        <dbReference type="Google" id="ProtNLM"/>
    </source>
</evidence>
<sequence length="238" mass="25099">MRIVALPLVGALVGISAAQGGSPSGPFATTGPDVSVVITEHATGADIVEITATRAEYPAALLSQQISALGKYLNSEPRVLRVFEQSLDPENQRLSFLKATFAVDGLIDRRLGVLRLEPLARAFAGAASPNTVQGLSVIFDGELPTASTIQSFESTAVSIAGRVTRDPTGIEYRIRLKTQKADEIRIPESANEQTEPQAPSSSTGGPPAYAWVFLGLAGIAAGALVYFALLRSQRAKRP</sequence>
<evidence type="ECO:0000256" key="1">
    <source>
        <dbReference type="SAM" id="MobiDB-lite"/>
    </source>
</evidence>
<keyword evidence="2" id="KW-0812">Transmembrane</keyword>
<name>A0A809RB06_9BACT</name>
<keyword evidence="2" id="KW-0472">Membrane</keyword>
<feature type="transmembrane region" description="Helical" evidence="2">
    <location>
        <begin position="208"/>
        <end position="229"/>
    </location>
</feature>
<dbReference type="AlphaFoldDB" id="A0A809RB06"/>
<keyword evidence="2" id="KW-1133">Transmembrane helix</keyword>
<evidence type="ECO:0000256" key="3">
    <source>
        <dbReference type="SAM" id="SignalP"/>
    </source>
</evidence>
<dbReference type="KEGG" id="npy:NPRO_14230"/>
<keyword evidence="3" id="KW-0732">Signal</keyword>
<proteinExistence type="predicted"/>
<gene>
    <name evidence="4" type="ORF">NPRO_14230</name>
</gene>
<reference evidence="4" key="1">
    <citation type="journal article" name="DNA Res.">
        <title>The physiological potential of anammox bacteria as revealed by their core genome structure.</title>
        <authorList>
            <person name="Okubo T."/>
            <person name="Toyoda A."/>
            <person name="Fukuhara K."/>
            <person name="Uchiyama I."/>
            <person name="Harigaya Y."/>
            <person name="Kuroiwa M."/>
            <person name="Suzuki T."/>
            <person name="Murakami Y."/>
            <person name="Suwa Y."/>
            <person name="Takami H."/>
        </authorList>
    </citation>
    <scope>NUCLEOTIDE SEQUENCE</scope>
    <source>
        <strain evidence="4">317325-2</strain>
    </source>
</reference>
<dbReference type="EMBL" id="AP021858">
    <property type="protein sequence ID" value="BBO23828.1"/>
    <property type="molecule type" value="Genomic_DNA"/>
</dbReference>